<dbReference type="Proteomes" id="UP000319817">
    <property type="component" value="Chromosome"/>
</dbReference>
<protein>
    <submittedName>
        <fullName evidence="1">Uncharacterized protein</fullName>
    </submittedName>
</protein>
<reference evidence="1 2" key="1">
    <citation type="submission" date="2019-02" db="EMBL/GenBank/DDBJ databases">
        <title>Deep-cultivation of Planctomycetes and their phenomic and genomic characterization uncovers novel biology.</title>
        <authorList>
            <person name="Wiegand S."/>
            <person name="Jogler M."/>
            <person name="Boedeker C."/>
            <person name="Pinto D."/>
            <person name="Vollmers J."/>
            <person name="Rivas-Marin E."/>
            <person name="Kohn T."/>
            <person name="Peeters S.H."/>
            <person name="Heuer A."/>
            <person name="Rast P."/>
            <person name="Oberbeckmann S."/>
            <person name="Bunk B."/>
            <person name="Jeske O."/>
            <person name="Meyerdierks A."/>
            <person name="Storesund J.E."/>
            <person name="Kallscheuer N."/>
            <person name="Luecker S."/>
            <person name="Lage O.M."/>
            <person name="Pohl T."/>
            <person name="Merkel B.J."/>
            <person name="Hornburger P."/>
            <person name="Mueller R.-W."/>
            <person name="Bruemmer F."/>
            <person name="Labrenz M."/>
            <person name="Spormann A.M."/>
            <person name="Op den Camp H."/>
            <person name="Overmann J."/>
            <person name="Amann R."/>
            <person name="Jetten M.S.M."/>
            <person name="Mascher T."/>
            <person name="Medema M.H."/>
            <person name="Devos D.P."/>
            <person name="Kaster A.-K."/>
            <person name="Ovreas L."/>
            <person name="Rohde M."/>
            <person name="Galperin M.Y."/>
            <person name="Jogler C."/>
        </authorList>
    </citation>
    <scope>NUCLEOTIDE SEQUENCE [LARGE SCALE GENOMIC DNA]</scope>
    <source>
        <strain evidence="1 2">K23_9</strain>
    </source>
</reference>
<evidence type="ECO:0000313" key="2">
    <source>
        <dbReference type="Proteomes" id="UP000319817"/>
    </source>
</evidence>
<dbReference type="AlphaFoldDB" id="A0A517NW12"/>
<sequence>MALHAHAFRTLDEGDVFIYEYRVYRKTAPDLARVVRDETGKEPSCPMFVPFTDEQQIQTLAPPGV</sequence>
<name>A0A517NW12_9BACT</name>
<organism evidence="1 2">
    <name type="scientific">Stieleria marina</name>
    <dbReference type="NCBI Taxonomy" id="1930275"/>
    <lineage>
        <taxon>Bacteria</taxon>
        <taxon>Pseudomonadati</taxon>
        <taxon>Planctomycetota</taxon>
        <taxon>Planctomycetia</taxon>
        <taxon>Pirellulales</taxon>
        <taxon>Pirellulaceae</taxon>
        <taxon>Stieleria</taxon>
    </lineage>
</organism>
<keyword evidence="2" id="KW-1185">Reference proteome</keyword>
<dbReference type="RefSeq" id="WP_145419179.1">
    <property type="nucleotide sequence ID" value="NZ_CP036526.1"/>
</dbReference>
<dbReference type="EMBL" id="CP036526">
    <property type="protein sequence ID" value="QDT11325.1"/>
    <property type="molecule type" value="Genomic_DNA"/>
</dbReference>
<gene>
    <name evidence="1" type="ORF">K239x_33200</name>
</gene>
<accession>A0A517NW12</accession>
<proteinExistence type="predicted"/>
<evidence type="ECO:0000313" key="1">
    <source>
        <dbReference type="EMBL" id="QDT11325.1"/>
    </source>
</evidence>